<dbReference type="CDD" id="cd01727">
    <property type="entry name" value="LSm8"/>
    <property type="match status" value="1"/>
</dbReference>
<evidence type="ECO:0000256" key="6">
    <source>
        <dbReference type="ARBA" id="ARBA00022990"/>
    </source>
</evidence>
<dbReference type="InterPro" id="IPR010920">
    <property type="entry name" value="LSM_dom_sf"/>
</dbReference>
<sequence>MTDLQKYVDLTVEVITSDGRVIVGTLKGFDQTTNVILAGCHERIFSETEGVERVPLGLYIIRGDNICLIGELDQERDASIDLTEIRAAPITDISRR</sequence>
<evidence type="ECO:0000256" key="7">
    <source>
        <dbReference type="ARBA" id="ARBA00023187"/>
    </source>
</evidence>
<dbReference type="GO" id="GO:0000398">
    <property type="term" value="P:mRNA splicing, via spliceosome"/>
    <property type="evidence" value="ECO:0007669"/>
    <property type="project" value="UniProtKB-UniRule"/>
</dbReference>
<evidence type="ECO:0000256" key="10">
    <source>
        <dbReference type="ARBA" id="ARBA00056431"/>
    </source>
</evidence>
<dbReference type="AlphaFoldDB" id="A0A015J1T6"/>
<comment type="function">
    <text evidence="12">Plays role in pre-mRNA splicing as component of the U4/U6-U5 tri-snRNP complex that is involved in spliceosome assembly, and as component of the precatalytic spliceosome (spliceosome B complex). The heptameric LSM2-8 complex binds specifically to the 3'-terminal U-tract of U6 snRNA.</text>
</comment>
<dbReference type="InterPro" id="IPR047575">
    <property type="entry name" value="Sm"/>
</dbReference>
<dbReference type="SUPFAM" id="SSF50182">
    <property type="entry name" value="Sm-like ribonucleoproteins"/>
    <property type="match status" value="1"/>
</dbReference>
<evidence type="ECO:0000256" key="12">
    <source>
        <dbReference type="RuleBase" id="RU365048"/>
    </source>
</evidence>
<evidence type="ECO:0000256" key="9">
    <source>
        <dbReference type="ARBA" id="ARBA00023274"/>
    </source>
</evidence>
<keyword evidence="5 12" id="KW-0694">RNA-binding</keyword>
<dbReference type="InterPro" id="IPR034103">
    <property type="entry name" value="Lsm8"/>
</dbReference>
<keyword evidence="7 12" id="KW-0508">mRNA splicing</keyword>
<comment type="function">
    <text evidence="10">Plays a role in pre-mRNA splicing as component of the U4/U6-U5 tri-snRNP complex that is involved in spliceosome assembly, and as component of the precatalytic spliceosome (spliceosome B complex). The heptameric LSM2-8 complex binds specifically to the 3'-terminal U-tract of U6 snRNA.</text>
</comment>
<evidence type="ECO:0000256" key="11">
    <source>
        <dbReference type="ARBA" id="ARBA00063389"/>
    </source>
</evidence>
<evidence type="ECO:0000256" key="2">
    <source>
        <dbReference type="ARBA" id="ARBA00006850"/>
    </source>
</evidence>
<dbReference type="GO" id="GO:0046540">
    <property type="term" value="C:U4/U6 x U5 tri-snRNP complex"/>
    <property type="evidence" value="ECO:0007669"/>
    <property type="project" value="UniProtKB-UniRule"/>
</dbReference>
<reference evidence="14 15" key="1">
    <citation type="submission" date="2014-02" db="EMBL/GenBank/DDBJ databases">
        <title>Single nucleus genome sequencing reveals high similarity among nuclei of an endomycorrhizal fungus.</title>
        <authorList>
            <person name="Lin K."/>
            <person name="Geurts R."/>
            <person name="Zhang Z."/>
            <person name="Limpens E."/>
            <person name="Saunders D.G."/>
            <person name="Mu D."/>
            <person name="Pang E."/>
            <person name="Cao H."/>
            <person name="Cha H."/>
            <person name="Lin T."/>
            <person name="Zhou Q."/>
            <person name="Shang Y."/>
            <person name="Li Y."/>
            <person name="Ivanov S."/>
            <person name="Sharma T."/>
            <person name="Velzen R.V."/>
            <person name="Ruijter N.D."/>
            <person name="Aanen D.K."/>
            <person name="Win J."/>
            <person name="Kamoun S."/>
            <person name="Bisseling T."/>
            <person name="Huang S."/>
        </authorList>
    </citation>
    <scope>NUCLEOTIDE SEQUENCE [LARGE SCALE GENOMIC DNA]</scope>
    <source>
        <strain evidence="15">DAOM197198w</strain>
    </source>
</reference>
<comment type="subunit">
    <text evidence="12">LSm subunits form a heteromer with a doughnut shape.</text>
</comment>
<dbReference type="PROSITE" id="PS52002">
    <property type="entry name" value="SM"/>
    <property type="match status" value="1"/>
</dbReference>
<evidence type="ECO:0000313" key="15">
    <source>
        <dbReference type="Proteomes" id="UP000022910"/>
    </source>
</evidence>
<dbReference type="EMBL" id="JEMT01023926">
    <property type="protein sequence ID" value="EXX63477.1"/>
    <property type="molecule type" value="Genomic_DNA"/>
</dbReference>
<keyword evidence="4 12" id="KW-0747">Spliceosome</keyword>
<dbReference type="PANTHER" id="PTHR15588">
    <property type="entry name" value="LSM1"/>
    <property type="match status" value="1"/>
</dbReference>
<dbReference type="SMR" id="A0A015J1T6"/>
<evidence type="ECO:0000256" key="5">
    <source>
        <dbReference type="ARBA" id="ARBA00022884"/>
    </source>
</evidence>
<evidence type="ECO:0000256" key="1">
    <source>
        <dbReference type="ARBA" id="ARBA00004123"/>
    </source>
</evidence>
<dbReference type="HOGENOM" id="CLU_076902_8_1_1"/>
<evidence type="ECO:0000313" key="14">
    <source>
        <dbReference type="EMBL" id="EXX63477.1"/>
    </source>
</evidence>
<organism evidence="14 15">
    <name type="scientific">Rhizophagus irregularis (strain DAOM 197198w)</name>
    <name type="common">Glomus intraradices</name>
    <dbReference type="NCBI Taxonomy" id="1432141"/>
    <lineage>
        <taxon>Eukaryota</taxon>
        <taxon>Fungi</taxon>
        <taxon>Fungi incertae sedis</taxon>
        <taxon>Mucoromycota</taxon>
        <taxon>Glomeromycotina</taxon>
        <taxon>Glomeromycetes</taxon>
        <taxon>Glomerales</taxon>
        <taxon>Glomeraceae</taxon>
        <taxon>Rhizophagus</taxon>
    </lineage>
</organism>
<comment type="caution">
    <text evidence="14">The sequence shown here is derived from an EMBL/GenBank/DDBJ whole genome shotgun (WGS) entry which is preliminary data.</text>
</comment>
<gene>
    <name evidence="12" type="primary">LSM8</name>
    <name evidence="14" type="ORF">RirG_151970</name>
</gene>
<dbReference type="GO" id="GO:0003729">
    <property type="term" value="F:mRNA binding"/>
    <property type="evidence" value="ECO:0007669"/>
    <property type="project" value="TreeGrafter"/>
</dbReference>
<dbReference type="PANTHER" id="PTHR15588:SF9">
    <property type="entry name" value="U6 SNRNA-ASSOCIATED SM-LIKE PROTEIN LSM8"/>
    <property type="match status" value="1"/>
</dbReference>
<dbReference type="Gene3D" id="2.30.30.100">
    <property type="match status" value="1"/>
</dbReference>
<dbReference type="InterPro" id="IPR044642">
    <property type="entry name" value="PTHR15588"/>
</dbReference>
<dbReference type="Proteomes" id="UP000022910">
    <property type="component" value="Unassembled WGS sequence"/>
</dbReference>
<comment type="similarity">
    <text evidence="2 12">Belongs to the snRNP Sm proteins family.</text>
</comment>
<proteinExistence type="inferred from homology"/>
<feature type="domain" description="Sm" evidence="13">
    <location>
        <begin position="1"/>
        <end position="75"/>
    </location>
</feature>
<keyword evidence="3 12" id="KW-0507">mRNA processing</keyword>
<keyword evidence="15" id="KW-1185">Reference proteome</keyword>
<protein>
    <recommendedName>
        <fullName evidence="12">LSM2-LSM8 complex subunit LSM8</fullName>
    </recommendedName>
</protein>
<dbReference type="GO" id="GO:0005688">
    <property type="term" value="C:U6 snRNP"/>
    <property type="evidence" value="ECO:0007669"/>
    <property type="project" value="UniProtKB-UniRule"/>
</dbReference>
<dbReference type="GO" id="GO:0071011">
    <property type="term" value="C:precatalytic spliceosome"/>
    <property type="evidence" value="ECO:0007669"/>
    <property type="project" value="TreeGrafter"/>
</dbReference>
<keyword evidence="8 12" id="KW-0539">Nucleus</keyword>
<dbReference type="OMA" id="TLESYMN"/>
<comment type="subunit">
    <text evidence="11">Component of the precatalytic spliceosome (spliceosome B complex). Component of the U4/U6-U5 tri-snRNP complex, a building block of the precatalytic spliceosome (spliceosome B complex). The U4/U6-U5 tri-snRNP complex is composed of the U4, U6 and U5 snRNAs and at least PRPF3, PRPF4, PRPF6, PRPF8, PRPF31, SNRNP200, TXNL4A, SNRNP40, SNRPB, SNRPD1, SNRPD2, SNRPD3, SNRPE, SNRPF, SNRPG, DDX23, CD2BP2, PPIH, SNU13, EFTUD2, SART1 and USP39, plus LSM2, LSM3, LSM4, LSM5, LSM6, LSM7 and LSM8. LSM2, LSM3, LSM4, LSM5, LSM6, LSM7 and LSM8 form a heptameric, ring-shaped subcomplex (the LSM2-8 complex) that is part of the U4/U6-U5 tri-snRNP complex and the precatalytic spliceosome.</text>
</comment>
<dbReference type="Pfam" id="PF01423">
    <property type="entry name" value="LSM"/>
    <property type="match status" value="1"/>
</dbReference>
<dbReference type="InterPro" id="IPR001163">
    <property type="entry name" value="Sm_dom_euk/arc"/>
</dbReference>
<accession>A0A015J1T6</accession>
<evidence type="ECO:0000256" key="8">
    <source>
        <dbReference type="ARBA" id="ARBA00023242"/>
    </source>
</evidence>
<dbReference type="STRING" id="1432141.A0A015J1T6"/>
<dbReference type="SMART" id="SM00651">
    <property type="entry name" value="Sm"/>
    <property type="match status" value="1"/>
</dbReference>
<keyword evidence="6" id="KW-0007">Acetylation</keyword>
<evidence type="ECO:0000256" key="3">
    <source>
        <dbReference type="ARBA" id="ARBA00022664"/>
    </source>
</evidence>
<dbReference type="FunFam" id="2.30.30.100:FF:000022">
    <property type="entry name" value="U6 snRNA-associated Sm-like protein LSm8"/>
    <property type="match status" value="1"/>
</dbReference>
<evidence type="ECO:0000259" key="13">
    <source>
        <dbReference type="PROSITE" id="PS52002"/>
    </source>
</evidence>
<comment type="subcellular location">
    <subcellularLocation>
        <location evidence="1 12">Nucleus</location>
    </subcellularLocation>
</comment>
<evidence type="ECO:0000256" key="4">
    <source>
        <dbReference type="ARBA" id="ARBA00022728"/>
    </source>
</evidence>
<keyword evidence="9 12" id="KW-0687">Ribonucleoprotein</keyword>
<dbReference type="OrthoDB" id="10263346at2759"/>
<name>A0A015J1T6_RHIIW</name>